<dbReference type="EMBL" id="CAADEX010000222">
    <property type="protein sequence ID" value="VFJ68766.1"/>
    <property type="molecule type" value="Genomic_DNA"/>
</dbReference>
<protein>
    <submittedName>
        <fullName evidence="1">Uncharacterized protein</fullName>
    </submittedName>
</protein>
<dbReference type="EMBL" id="CAADEY010000183">
    <property type="protein sequence ID" value="VFJ68393.1"/>
    <property type="molecule type" value="Genomic_DNA"/>
</dbReference>
<reference evidence="1" key="1">
    <citation type="submission" date="2019-02" db="EMBL/GenBank/DDBJ databases">
        <authorList>
            <person name="Gruber-Vodicka R. H."/>
            <person name="Seah K. B. B."/>
        </authorList>
    </citation>
    <scope>NUCLEOTIDE SEQUENCE</scope>
    <source>
        <strain evidence="1">BECK_DK161</strain>
        <strain evidence="2">BECK_DK47</strain>
    </source>
</reference>
<gene>
    <name evidence="2" type="ORF">BECKDK2373B_GA0170837_12224</name>
    <name evidence="1" type="ORF">BECKDK2373C_GA0170839_11833</name>
</gene>
<organism evidence="1">
    <name type="scientific">Candidatus Kentrum sp. DK</name>
    <dbReference type="NCBI Taxonomy" id="2126562"/>
    <lineage>
        <taxon>Bacteria</taxon>
        <taxon>Pseudomonadati</taxon>
        <taxon>Pseudomonadota</taxon>
        <taxon>Gammaproteobacteria</taxon>
        <taxon>Candidatus Kentrum</taxon>
    </lineage>
</organism>
<sequence>MISARPVFNGTKRYVPMQAVKQEALDTIGRPPEGKASDYTSK</sequence>
<name>A0A450TL31_9GAMM</name>
<accession>A0A450TL31</accession>
<evidence type="ECO:0000313" key="2">
    <source>
        <dbReference type="EMBL" id="VFJ68766.1"/>
    </source>
</evidence>
<evidence type="ECO:0000313" key="1">
    <source>
        <dbReference type="EMBL" id="VFJ68393.1"/>
    </source>
</evidence>
<dbReference type="AlphaFoldDB" id="A0A450TL31"/>
<proteinExistence type="predicted"/>